<dbReference type="InterPro" id="IPR031303">
    <property type="entry name" value="C5_meth_CS"/>
</dbReference>
<dbReference type="InterPro" id="IPR029063">
    <property type="entry name" value="SAM-dependent_MTases_sf"/>
</dbReference>
<dbReference type="PROSITE" id="PS51679">
    <property type="entry name" value="SAM_MT_C5"/>
    <property type="match status" value="1"/>
</dbReference>
<dbReference type="EC" id="2.1.1.37" evidence="1"/>
<evidence type="ECO:0000256" key="5">
    <source>
        <dbReference type="ARBA" id="ARBA00022747"/>
    </source>
</evidence>
<dbReference type="GO" id="GO:0032259">
    <property type="term" value="P:methylation"/>
    <property type="evidence" value="ECO:0007669"/>
    <property type="project" value="UniProtKB-KW"/>
</dbReference>
<gene>
    <name evidence="8" type="ORF">D6201_12805</name>
</gene>
<sequence length="390" mass="43915">MRAIELFAGAGGLGMGISKAGFHPARIVEWDRWCCDTIRENRRAKAGGIGRWPDPIEGDIRQIDFRGHEGKIDLVSGGPPCQPFSLGGKHRAHADTRDMWPEAVRVVRETRPKAFVFENVKGLTRASFATYLAHIVHQLTYPELTPQPGEAWIDHMERLERHHTARGGRDGLRYNVVHRVLNAANHGVPQRRERVVFVGFRADLGIEWSFPDETHSIEALLWEQVRSGEYWERHRVASRDRVLDPRHVARAKKMTERPETAAWRTVRDAIGDLPDPETAPKQAALCLNHRFQAGARSYIGHTGSPMDEPAKTLKAGVHGVPGGENMLRRADGSVRYFSVRESARLQTFPDDYRFHGSWTESMRQLGNAVPVQLAEVIARNVSHELRAVAG</sequence>
<dbReference type="GO" id="GO:0044027">
    <property type="term" value="P:negative regulation of gene expression via chromosomal CpG island methylation"/>
    <property type="evidence" value="ECO:0007669"/>
    <property type="project" value="TreeGrafter"/>
</dbReference>
<organism evidence="8 9">
    <name type="scientific">Aurantiacibacter aquimixticola</name>
    <dbReference type="NCBI Taxonomy" id="1958945"/>
    <lineage>
        <taxon>Bacteria</taxon>
        <taxon>Pseudomonadati</taxon>
        <taxon>Pseudomonadota</taxon>
        <taxon>Alphaproteobacteria</taxon>
        <taxon>Sphingomonadales</taxon>
        <taxon>Erythrobacteraceae</taxon>
        <taxon>Aurantiacibacter</taxon>
    </lineage>
</organism>
<keyword evidence="9" id="KW-1185">Reference proteome</keyword>
<reference evidence="8 9" key="1">
    <citation type="journal article" date="2017" name="Int. J. Syst. Evol. Microbiol.">
        <title>Erythrobacter aquimixticola sp. nov., isolated from the junction between the ocean and a freshwater spring.</title>
        <authorList>
            <person name="Park S."/>
            <person name="Jung Y.T."/>
            <person name="Choi S.J."/>
            <person name="Yoon J.H."/>
        </authorList>
    </citation>
    <scope>NUCLEOTIDE SEQUENCE [LARGE SCALE GENOMIC DNA]</scope>
    <source>
        <strain evidence="8 9">JSSK-14</strain>
    </source>
</reference>
<dbReference type="Proteomes" id="UP000285232">
    <property type="component" value="Unassembled WGS sequence"/>
</dbReference>
<evidence type="ECO:0000256" key="4">
    <source>
        <dbReference type="ARBA" id="ARBA00022691"/>
    </source>
</evidence>
<evidence type="ECO:0000256" key="6">
    <source>
        <dbReference type="ARBA" id="ARBA00047422"/>
    </source>
</evidence>
<comment type="similarity">
    <text evidence="7">Belongs to the class I-like SAM-binding methyltransferase superfamily. C5-methyltransferase family.</text>
</comment>
<dbReference type="PROSITE" id="PS00094">
    <property type="entry name" value="C5_MTASE_1"/>
    <property type="match status" value="1"/>
</dbReference>
<dbReference type="PRINTS" id="PR00105">
    <property type="entry name" value="C5METTRFRASE"/>
</dbReference>
<keyword evidence="5" id="KW-0680">Restriction system</keyword>
<dbReference type="PANTHER" id="PTHR10629">
    <property type="entry name" value="CYTOSINE-SPECIFIC METHYLTRANSFERASE"/>
    <property type="match status" value="1"/>
</dbReference>
<evidence type="ECO:0000256" key="3">
    <source>
        <dbReference type="ARBA" id="ARBA00022679"/>
    </source>
</evidence>
<keyword evidence="4 7" id="KW-0949">S-adenosyl-L-methionine</keyword>
<evidence type="ECO:0000313" key="9">
    <source>
        <dbReference type="Proteomes" id="UP000285232"/>
    </source>
</evidence>
<dbReference type="AlphaFoldDB" id="A0A419RNI5"/>
<keyword evidence="3 7" id="KW-0808">Transferase</keyword>
<dbReference type="GO" id="GO:0003886">
    <property type="term" value="F:DNA (cytosine-5-)-methyltransferase activity"/>
    <property type="evidence" value="ECO:0007669"/>
    <property type="project" value="UniProtKB-EC"/>
</dbReference>
<evidence type="ECO:0000256" key="1">
    <source>
        <dbReference type="ARBA" id="ARBA00011975"/>
    </source>
</evidence>
<dbReference type="Pfam" id="PF00145">
    <property type="entry name" value="DNA_methylase"/>
    <property type="match status" value="2"/>
</dbReference>
<accession>A0A419RNI5</accession>
<dbReference type="GO" id="GO:0009307">
    <property type="term" value="P:DNA restriction-modification system"/>
    <property type="evidence" value="ECO:0007669"/>
    <property type="project" value="UniProtKB-KW"/>
</dbReference>
<dbReference type="EMBL" id="RAHX01000002">
    <property type="protein sequence ID" value="RJY06954.1"/>
    <property type="molecule type" value="Genomic_DNA"/>
</dbReference>
<dbReference type="Gene3D" id="3.40.50.150">
    <property type="entry name" value="Vaccinia Virus protein VP39"/>
    <property type="match status" value="1"/>
</dbReference>
<dbReference type="PROSITE" id="PS00095">
    <property type="entry name" value="C5_MTASE_2"/>
    <property type="match status" value="1"/>
</dbReference>
<feature type="active site" evidence="7">
    <location>
        <position position="81"/>
    </location>
</feature>
<dbReference type="InterPro" id="IPR001525">
    <property type="entry name" value="C5_MeTfrase"/>
</dbReference>
<comment type="caution">
    <text evidence="8">The sequence shown here is derived from an EMBL/GenBank/DDBJ whole genome shotgun (WGS) entry which is preliminary data.</text>
</comment>
<proteinExistence type="inferred from homology"/>
<evidence type="ECO:0000313" key="8">
    <source>
        <dbReference type="EMBL" id="RJY06954.1"/>
    </source>
</evidence>
<protein>
    <recommendedName>
        <fullName evidence="1">DNA (cytosine-5-)-methyltransferase</fullName>
        <ecNumber evidence="1">2.1.1.37</ecNumber>
    </recommendedName>
</protein>
<dbReference type="OrthoDB" id="9813719at2"/>
<dbReference type="PANTHER" id="PTHR10629:SF52">
    <property type="entry name" value="DNA (CYTOSINE-5)-METHYLTRANSFERASE 1"/>
    <property type="match status" value="1"/>
</dbReference>
<name>A0A419RNI5_9SPHN</name>
<comment type="catalytic activity">
    <reaction evidence="6">
        <text>a 2'-deoxycytidine in DNA + S-adenosyl-L-methionine = a 5-methyl-2'-deoxycytidine in DNA + S-adenosyl-L-homocysteine + H(+)</text>
        <dbReference type="Rhea" id="RHEA:13681"/>
        <dbReference type="Rhea" id="RHEA-COMP:11369"/>
        <dbReference type="Rhea" id="RHEA-COMP:11370"/>
        <dbReference type="ChEBI" id="CHEBI:15378"/>
        <dbReference type="ChEBI" id="CHEBI:57856"/>
        <dbReference type="ChEBI" id="CHEBI:59789"/>
        <dbReference type="ChEBI" id="CHEBI:85452"/>
        <dbReference type="ChEBI" id="CHEBI:85454"/>
        <dbReference type="EC" id="2.1.1.37"/>
    </reaction>
</comment>
<dbReference type="SUPFAM" id="SSF53335">
    <property type="entry name" value="S-adenosyl-L-methionine-dependent methyltransferases"/>
    <property type="match status" value="1"/>
</dbReference>
<evidence type="ECO:0000256" key="2">
    <source>
        <dbReference type="ARBA" id="ARBA00022603"/>
    </source>
</evidence>
<dbReference type="Gene3D" id="3.90.120.10">
    <property type="entry name" value="DNA Methylase, subunit A, domain 2"/>
    <property type="match status" value="1"/>
</dbReference>
<dbReference type="GO" id="GO:0003677">
    <property type="term" value="F:DNA binding"/>
    <property type="evidence" value="ECO:0007669"/>
    <property type="project" value="TreeGrafter"/>
</dbReference>
<evidence type="ECO:0000256" key="7">
    <source>
        <dbReference type="PROSITE-ProRule" id="PRU01016"/>
    </source>
</evidence>
<dbReference type="InterPro" id="IPR018117">
    <property type="entry name" value="C5_DNA_meth_AS"/>
</dbReference>
<dbReference type="InterPro" id="IPR050390">
    <property type="entry name" value="C5-Methyltransferase"/>
</dbReference>
<keyword evidence="2 7" id="KW-0489">Methyltransferase</keyword>